<dbReference type="PANTHER" id="PTHR46018:SF2">
    <property type="entry name" value="ZINC PHOSPHODIESTERASE ELAC PROTEIN 1"/>
    <property type="match status" value="1"/>
</dbReference>
<sequence length="280" mass="30879">MCVRRPALVVLGSVASIPTPHRYTQSILILGLKDVVLVDCGEATQIRLQQAGIDVVKLSAIAITHIHGDHVFGLFPLLQSFALRVRSQNLRKSIRILAPRSLCNVLEAYAQVVSTEVDQHLITCNSVDSIGNKGFLVLGDESLALMPIRVQHGDVESYGYVIKLARRPKKSEPLHIFISGNGTCDDQCRRLLKSIGVDIIVHEATFTKFEELRARITGHATCVDAAQLASELGSKLLILTHFSSRYNDKDLIDCLEQARTVFSGQIVLARDLMYIPLAMV</sequence>
<dbReference type="Pfam" id="PF23023">
    <property type="entry name" value="Anti-Pycsar_Apyc1"/>
    <property type="match status" value="1"/>
</dbReference>
<protein>
    <submittedName>
        <fullName evidence="1">MBL fold metallo-hydrolase</fullName>
    </submittedName>
</protein>
<name>A0A832YXK7_9CREN</name>
<dbReference type="SUPFAM" id="SSF56281">
    <property type="entry name" value="Metallo-hydrolase/oxidoreductase"/>
    <property type="match status" value="1"/>
</dbReference>
<dbReference type="EMBL" id="DQTV01000045">
    <property type="protein sequence ID" value="HIP56938.1"/>
    <property type="molecule type" value="Genomic_DNA"/>
</dbReference>
<dbReference type="Proteomes" id="UP000605805">
    <property type="component" value="Unassembled WGS sequence"/>
</dbReference>
<evidence type="ECO:0000313" key="2">
    <source>
        <dbReference type="Proteomes" id="UP000605805"/>
    </source>
</evidence>
<dbReference type="AlphaFoldDB" id="A0A832YXK7"/>
<dbReference type="PANTHER" id="PTHR46018">
    <property type="entry name" value="ZINC PHOSPHODIESTERASE ELAC PROTEIN 1"/>
    <property type="match status" value="1"/>
</dbReference>
<keyword evidence="1" id="KW-0378">Hydrolase</keyword>
<dbReference type="GO" id="GO:0042781">
    <property type="term" value="F:3'-tRNA processing endoribonuclease activity"/>
    <property type="evidence" value="ECO:0007669"/>
    <property type="project" value="TreeGrafter"/>
</dbReference>
<reference evidence="1" key="1">
    <citation type="journal article" date="2020" name="ISME J.">
        <title>Gammaproteobacteria mediating utilization of methyl-, sulfur- and petroleum organic compounds in deep ocean hydrothermal plumes.</title>
        <authorList>
            <person name="Zhou Z."/>
            <person name="Liu Y."/>
            <person name="Pan J."/>
            <person name="Cron B.R."/>
            <person name="Toner B.M."/>
            <person name="Anantharaman K."/>
            <person name="Breier J.A."/>
            <person name="Dick G.J."/>
            <person name="Li M."/>
        </authorList>
    </citation>
    <scope>NUCLEOTIDE SEQUENCE</scope>
    <source>
        <strain evidence="1">SZUA-1435</strain>
    </source>
</reference>
<evidence type="ECO:0000313" key="1">
    <source>
        <dbReference type="EMBL" id="HIP56938.1"/>
    </source>
</evidence>
<comment type="caution">
    <text evidence="1">The sequence shown here is derived from an EMBL/GenBank/DDBJ whole genome shotgun (WGS) entry which is preliminary data.</text>
</comment>
<accession>A0A832YXK7</accession>
<gene>
    <name evidence="1" type="ORF">EYH02_02560</name>
</gene>
<dbReference type="InterPro" id="IPR036866">
    <property type="entry name" value="RibonucZ/Hydroxyglut_hydro"/>
</dbReference>
<dbReference type="Gene3D" id="3.60.15.10">
    <property type="entry name" value="Ribonuclease Z/Hydroxyacylglutathione hydrolase-like"/>
    <property type="match status" value="1"/>
</dbReference>
<proteinExistence type="predicted"/>
<organism evidence="1 2">
    <name type="scientific">Ignisphaera aggregans</name>
    <dbReference type="NCBI Taxonomy" id="334771"/>
    <lineage>
        <taxon>Archaea</taxon>
        <taxon>Thermoproteota</taxon>
        <taxon>Thermoprotei</taxon>
        <taxon>Desulfurococcales</taxon>
        <taxon>Desulfurococcaceae</taxon>
        <taxon>Ignisphaera</taxon>
    </lineage>
</organism>